<accession>S9NY65</accession>
<dbReference type="EMBL" id="ANAH02000075">
    <property type="protein sequence ID" value="EPX54962.1"/>
    <property type="molecule type" value="Genomic_DNA"/>
</dbReference>
<organism evidence="1 2">
    <name type="scientific">Cystobacter fuscus (strain ATCC 25194 / DSM 2262 / NBRC 100088 / M29)</name>
    <dbReference type="NCBI Taxonomy" id="1242864"/>
    <lineage>
        <taxon>Bacteria</taxon>
        <taxon>Pseudomonadati</taxon>
        <taxon>Myxococcota</taxon>
        <taxon>Myxococcia</taxon>
        <taxon>Myxococcales</taxon>
        <taxon>Cystobacterineae</taxon>
        <taxon>Archangiaceae</taxon>
        <taxon>Cystobacter</taxon>
    </lineage>
</organism>
<dbReference type="AlphaFoldDB" id="S9NY65"/>
<comment type="caution">
    <text evidence="1">The sequence shown here is derived from an EMBL/GenBank/DDBJ whole genome shotgun (WGS) entry which is preliminary data.</text>
</comment>
<dbReference type="Proteomes" id="UP000011682">
    <property type="component" value="Unassembled WGS sequence"/>
</dbReference>
<evidence type="ECO:0000313" key="2">
    <source>
        <dbReference type="Proteomes" id="UP000011682"/>
    </source>
</evidence>
<name>S9NY65_CYSF2</name>
<reference evidence="1" key="1">
    <citation type="submission" date="2013-05" db="EMBL/GenBank/DDBJ databases">
        <title>Genome assembly of Cystobacter fuscus DSM 2262.</title>
        <authorList>
            <person name="Sharma G."/>
            <person name="Khatri I."/>
            <person name="Kaur C."/>
            <person name="Mayilraj S."/>
            <person name="Subramanian S."/>
        </authorList>
    </citation>
    <scope>NUCLEOTIDE SEQUENCE [LARGE SCALE GENOMIC DNA]</scope>
    <source>
        <strain evidence="1">DSM 2262</strain>
    </source>
</reference>
<keyword evidence="2" id="KW-1185">Reference proteome</keyword>
<gene>
    <name evidence="1" type="ORF">D187_009701</name>
</gene>
<proteinExistence type="predicted"/>
<evidence type="ECO:0000313" key="1">
    <source>
        <dbReference type="EMBL" id="EPX54962.1"/>
    </source>
</evidence>
<sequence>MAMGLWLLFDLEDVRVIMKSVRGLSHSHGEFDVCLAAFIESSR</sequence>
<protein>
    <submittedName>
        <fullName evidence="1">Uncharacterized protein</fullName>
    </submittedName>
</protein>